<evidence type="ECO:0000256" key="3">
    <source>
        <dbReference type="ARBA" id="ARBA00022528"/>
    </source>
</evidence>
<keyword evidence="5 11" id="KW-0812">Transmembrane</keyword>
<sequence length="581" mass="61070">MLDRLSQEARSVASPSPRCQAMQALGSWLSRPRRVWSGRALQKNMQQAPRALLPRELRNCVMRYSRYDGGGGGGGPPRPLPFASKSTSPRLKGVGQEKSPLLVDGLAVASDFQPQARPEVAEAEVAEVEAAESAAGLAPAAAQPLLDGLTGWRKRWTVVGLCFAAFVLCNLDRVNMSIAILPMAEQYGWSSATMGLVQSSFFWGYLLTQVAGGVLADRVGGKAVLGLGVLWWSLATAATPAAAQAGLPTLLAARCLMGVGEGVAMPAMNALLAKWVPAGERSRSLALVYSGMFTGSVLGLGASPHVLSAFGWPSVFWSFGSLGVLWYFLWQSSVSSCPSEDPSISPTERAFILANTPPSSQEKAGDIPWGQLLSRKEVWAIILCHFCHNWGLFILLTWMPAYYTQVLGLNLMQSGVLSVMPWVAMAVMANVAGWAADALVARGTSVTTVRKVMQSIGFLGPALFLSQLGSVTSAGGAALCMVASQGLDAFSQAGLYANHQDIGPRYAGVLLGLSNTAGGLAGVVGSRVTGFLLQAGEAGGRALGGLVVGGGWSAVWSCAVALYLLGTVLWLTMSTGERIFD</sequence>
<feature type="transmembrane region" description="Helical" evidence="11">
    <location>
        <begin position="158"/>
        <end position="181"/>
    </location>
</feature>
<dbReference type="PANTHER" id="PTHR11662">
    <property type="entry name" value="SOLUTE CARRIER FAMILY 17"/>
    <property type="match status" value="1"/>
</dbReference>
<evidence type="ECO:0000256" key="6">
    <source>
        <dbReference type="ARBA" id="ARBA00022946"/>
    </source>
</evidence>
<keyword evidence="8 11" id="KW-0472">Membrane</keyword>
<evidence type="ECO:0000256" key="4">
    <source>
        <dbReference type="ARBA" id="ARBA00022640"/>
    </source>
</evidence>
<evidence type="ECO:0000313" key="13">
    <source>
        <dbReference type="EMBL" id="GLC47669.1"/>
    </source>
</evidence>
<dbReference type="FunFam" id="1.20.1250.20:FF:000086">
    <property type="entry name" value="ascorbate transporter, chloroplastic isoform X2"/>
    <property type="match status" value="1"/>
</dbReference>
<evidence type="ECO:0000259" key="12">
    <source>
        <dbReference type="PROSITE" id="PS50850"/>
    </source>
</evidence>
<dbReference type="InterPro" id="IPR036259">
    <property type="entry name" value="MFS_trans_sf"/>
</dbReference>
<reference evidence="13 14" key="1">
    <citation type="journal article" date="2023" name="Commun. Biol.">
        <title>Reorganization of the ancestral sex-determining regions during the evolution of trioecy in Pleodorina starrii.</title>
        <authorList>
            <person name="Takahashi K."/>
            <person name="Suzuki S."/>
            <person name="Kawai-Toyooka H."/>
            <person name="Yamamoto K."/>
            <person name="Hamaji T."/>
            <person name="Ootsuki R."/>
            <person name="Yamaguchi H."/>
            <person name="Kawachi M."/>
            <person name="Higashiyama T."/>
            <person name="Nozaki H."/>
        </authorList>
    </citation>
    <scope>NUCLEOTIDE SEQUENCE [LARGE SCALE GENOMIC DNA]</scope>
    <source>
        <strain evidence="13 14">NIES-4479</strain>
    </source>
</reference>
<dbReference type="Proteomes" id="UP001165080">
    <property type="component" value="Unassembled WGS sequence"/>
</dbReference>
<evidence type="ECO:0000256" key="5">
    <source>
        <dbReference type="ARBA" id="ARBA00022692"/>
    </source>
</evidence>
<feature type="transmembrane region" description="Helical" evidence="11">
    <location>
        <begin position="554"/>
        <end position="573"/>
    </location>
</feature>
<comment type="caution">
    <text evidence="13">The sequence shown here is derived from an EMBL/GenBank/DDBJ whole genome shotgun (WGS) entry which is preliminary data.</text>
</comment>
<organism evidence="13 14">
    <name type="scientific">Pleodorina starrii</name>
    <dbReference type="NCBI Taxonomy" id="330485"/>
    <lineage>
        <taxon>Eukaryota</taxon>
        <taxon>Viridiplantae</taxon>
        <taxon>Chlorophyta</taxon>
        <taxon>core chlorophytes</taxon>
        <taxon>Chlorophyceae</taxon>
        <taxon>CS clade</taxon>
        <taxon>Chlamydomonadales</taxon>
        <taxon>Volvocaceae</taxon>
        <taxon>Pleodorina</taxon>
    </lineage>
</organism>
<dbReference type="Gene3D" id="1.20.1250.20">
    <property type="entry name" value="MFS general substrate transporter like domains"/>
    <property type="match status" value="2"/>
</dbReference>
<dbReference type="InterPro" id="IPR050382">
    <property type="entry name" value="MFS_Na/Anion_cotransporter"/>
</dbReference>
<name>A0A9W6EWK5_9CHLO</name>
<keyword evidence="7 11" id="KW-1133">Transmembrane helix</keyword>
<keyword evidence="3" id="KW-0150">Chloroplast</keyword>
<feature type="transmembrane region" description="Helical" evidence="11">
    <location>
        <begin position="284"/>
        <end position="303"/>
    </location>
</feature>
<feature type="transmembrane region" description="Helical" evidence="11">
    <location>
        <begin position="309"/>
        <end position="329"/>
    </location>
</feature>
<keyword evidence="6" id="KW-0809">Transit peptide</keyword>
<dbReference type="GO" id="GO:0009507">
    <property type="term" value="C:chloroplast"/>
    <property type="evidence" value="ECO:0007669"/>
    <property type="project" value="UniProtKB-SubCell"/>
</dbReference>
<dbReference type="EMBL" id="BRXU01000001">
    <property type="protein sequence ID" value="GLC47669.1"/>
    <property type="molecule type" value="Genomic_DNA"/>
</dbReference>
<feature type="transmembrane region" description="Helical" evidence="11">
    <location>
        <begin position="378"/>
        <end position="399"/>
    </location>
</feature>
<keyword evidence="14" id="KW-1185">Reference proteome</keyword>
<dbReference type="GO" id="GO:0005315">
    <property type="term" value="F:phosphate transmembrane transporter activity"/>
    <property type="evidence" value="ECO:0007669"/>
    <property type="project" value="UniProtKB-ARBA"/>
</dbReference>
<comment type="subcellular location">
    <subcellularLocation>
        <location evidence="1">Membrane</location>
        <topology evidence="1">Multi-pass membrane protein</topology>
    </subcellularLocation>
    <subcellularLocation>
        <location evidence="2">Plastid</location>
        <location evidence="2">Chloroplast</location>
    </subcellularLocation>
</comment>
<dbReference type="InterPro" id="IPR020846">
    <property type="entry name" value="MFS_dom"/>
</dbReference>
<protein>
    <submittedName>
        <fullName evidence="13">Sodium-dependent phosphate transport protein 1, chloroplastic</fullName>
    </submittedName>
</protein>
<evidence type="ECO:0000256" key="1">
    <source>
        <dbReference type="ARBA" id="ARBA00004141"/>
    </source>
</evidence>
<feature type="domain" description="Major facilitator superfamily (MFS) profile" evidence="12">
    <location>
        <begin position="158"/>
        <end position="578"/>
    </location>
</feature>
<dbReference type="PANTHER" id="PTHR11662:SF446">
    <property type="entry name" value="SODIUM-DEPENDENT PHOSPHATE TRANSPORT PROTEIN 1, CHLOROPLASTIC"/>
    <property type="match status" value="1"/>
</dbReference>
<feature type="transmembrane region" description="Helical" evidence="11">
    <location>
        <begin position="187"/>
        <end position="207"/>
    </location>
</feature>
<feature type="transmembrane region" description="Helical" evidence="11">
    <location>
        <begin position="419"/>
        <end position="441"/>
    </location>
</feature>
<dbReference type="Pfam" id="PF07690">
    <property type="entry name" value="MFS_1"/>
    <property type="match status" value="1"/>
</dbReference>
<gene>
    <name evidence="13" type="primary">PLEST000730</name>
    <name evidence="13" type="ORF">PLESTB_000013500</name>
</gene>
<dbReference type="CDD" id="cd17380">
    <property type="entry name" value="MFS_SLC17A9_like"/>
    <property type="match status" value="1"/>
</dbReference>
<accession>A0A9W6EWK5</accession>
<evidence type="ECO:0000256" key="8">
    <source>
        <dbReference type="ARBA" id="ARBA00023136"/>
    </source>
</evidence>
<evidence type="ECO:0000313" key="14">
    <source>
        <dbReference type="Proteomes" id="UP001165080"/>
    </source>
</evidence>
<proteinExistence type="inferred from homology"/>
<evidence type="ECO:0000256" key="11">
    <source>
        <dbReference type="SAM" id="Phobius"/>
    </source>
</evidence>
<dbReference type="AlphaFoldDB" id="A0A9W6EWK5"/>
<comment type="similarity">
    <text evidence="9">Belongs to the major facilitator superfamily. Sodium/anion cotransporter (TC 2.A.1.14) family.</text>
</comment>
<evidence type="ECO:0000256" key="9">
    <source>
        <dbReference type="ARBA" id="ARBA00024362"/>
    </source>
</evidence>
<feature type="transmembrane region" description="Helical" evidence="11">
    <location>
        <begin position="219"/>
        <end position="239"/>
    </location>
</feature>
<dbReference type="GO" id="GO:0042170">
    <property type="term" value="C:plastid membrane"/>
    <property type="evidence" value="ECO:0007669"/>
    <property type="project" value="UniProtKB-ARBA"/>
</dbReference>
<dbReference type="PROSITE" id="PS50850">
    <property type="entry name" value="MFS"/>
    <property type="match status" value="1"/>
</dbReference>
<feature type="region of interest" description="Disordered" evidence="10">
    <location>
        <begin position="68"/>
        <end position="95"/>
    </location>
</feature>
<evidence type="ECO:0000256" key="10">
    <source>
        <dbReference type="SAM" id="MobiDB-lite"/>
    </source>
</evidence>
<dbReference type="InterPro" id="IPR011701">
    <property type="entry name" value="MFS"/>
</dbReference>
<dbReference type="InterPro" id="IPR044777">
    <property type="entry name" value="SLC17A9-like"/>
</dbReference>
<dbReference type="SUPFAM" id="SSF103473">
    <property type="entry name" value="MFS general substrate transporter"/>
    <property type="match status" value="1"/>
</dbReference>
<evidence type="ECO:0000256" key="2">
    <source>
        <dbReference type="ARBA" id="ARBA00004229"/>
    </source>
</evidence>
<keyword evidence="4" id="KW-0934">Plastid</keyword>
<dbReference type="FunFam" id="1.20.1250.20:FF:000058">
    <property type="entry name" value="ascorbate transporter, chloroplastic isoform X1"/>
    <property type="match status" value="1"/>
</dbReference>
<evidence type="ECO:0000256" key="7">
    <source>
        <dbReference type="ARBA" id="ARBA00022989"/>
    </source>
</evidence>
<feature type="transmembrane region" description="Helical" evidence="11">
    <location>
        <begin position="251"/>
        <end position="272"/>
    </location>
</feature>